<comment type="caution">
    <text evidence="2">The sequence shown here is derived from an EMBL/GenBank/DDBJ whole genome shotgun (WGS) entry which is preliminary data.</text>
</comment>
<evidence type="ECO:0000256" key="1">
    <source>
        <dbReference type="SAM" id="MobiDB-lite"/>
    </source>
</evidence>
<name>A0A2G8JDE9_STIJA</name>
<dbReference type="OrthoDB" id="10680506at2759"/>
<feature type="region of interest" description="Disordered" evidence="1">
    <location>
        <begin position="14"/>
        <end position="96"/>
    </location>
</feature>
<evidence type="ECO:0000313" key="3">
    <source>
        <dbReference type="Proteomes" id="UP000230750"/>
    </source>
</evidence>
<dbReference type="AlphaFoldDB" id="A0A2G8JDE9"/>
<keyword evidence="3" id="KW-1185">Reference proteome</keyword>
<feature type="non-terminal residue" evidence="2">
    <location>
        <position position="1"/>
    </location>
</feature>
<feature type="compositionally biased region" description="Basic and acidic residues" evidence="1">
    <location>
        <begin position="45"/>
        <end position="61"/>
    </location>
</feature>
<accession>A0A2G8JDE9</accession>
<evidence type="ECO:0000313" key="2">
    <source>
        <dbReference type="EMBL" id="PIK33767.1"/>
    </source>
</evidence>
<feature type="region of interest" description="Disordered" evidence="1">
    <location>
        <begin position="112"/>
        <end position="197"/>
    </location>
</feature>
<feature type="compositionally biased region" description="Polar residues" evidence="1">
    <location>
        <begin position="182"/>
        <end position="194"/>
    </location>
</feature>
<dbReference type="EMBL" id="MRZV01002414">
    <property type="protein sequence ID" value="PIK33767.1"/>
    <property type="molecule type" value="Genomic_DNA"/>
</dbReference>
<proteinExistence type="predicted"/>
<dbReference type="Proteomes" id="UP000230750">
    <property type="component" value="Unassembled WGS sequence"/>
</dbReference>
<reference evidence="2 3" key="1">
    <citation type="journal article" date="2017" name="PLoS Biol.">
        <title>The sea cucumber genome provides insights into morphological evolution and visceral regeneration.</title>
        <authorList>
            <person name="Zhang X."/>
            <person name="Sun L."/>
            <person name="Yuan J."/>
            <person name="Sun Y."/>
            <person name="Gao Y."/>
            <person name="Zhang L."/>
            <person name="Li S."/>
            <person name="Dai H."/>
            <person name="Hamel J.F."/>
            <person name="Liu C."/>
            <person name="Yu Y."/>
            <person name="Liu S."/>
            <person name="Lin W."/>
            <person name="Guo K."/>
            <person name="Jin S."/>
            <person name="Xu P."/>
            <person name="Storey K.B."/>
            <person name="Huan P."/>
            <person name="Zhang T."/>
            <person name="Zhou Y."/>
            <person name="Zhang J."/>
            <person name="Lin C."/>
            <person name="Li X."/>
            <person name="Xing L."/>
            <person name="Huo D."/>
            <person name="Sun M."/>
            <person name="Wang L."/>
            <person name="Mercier A."/>
            <person name="Li F."/>
            <person name="Yang H."/>
            <person name="Xiang J."/>
        </authorList>
    </citation>
    <scope>NUCLEOTIDE SEQUENCE [LARGE SCALE GENOMIC DNA]</scope>
    <source>
        <strain evidence="2">Shaxun</strain>
        <tissue evidence="2">Muscle</tissue>
    </source>
</reference>
<organism evidence="2 3">
    <name type="scientific">Stichopus japonicus</name>
    <name type="common">Sea cucumber</name>
    <dbReference type="NCBI Taxonomy" id="307972"/>
    <lineage>
        <taxon>Eukaryota</taxon>
        <taxon>Metazoa</taxon>
        <taxon>Echinodermata</taxon>
        <taxon>Eleutherozoa</taxon>
        <taxon>Echinozoa</taxon>
        <taxon>Holothuroidea</taxon>
        <taxon>Aspidochirotacea</taxon>
        <taxon>Aspidochirotida</taxon>
        <taxon>Stichopodidae</taxon>
        <taxon>Apostichopus</taxon>
    </lineage>
</organism>
<gene>
    <name evidence="2" type="ORF">BSL78_29415</name>
</gene>
<protein>
    <submittedName>
        <fullName evidence="2">Uncharacterized protein</fullName>
    </submittedName>
</protein>
<sequence length="332" mass="36895">YSPVFYTCKRWRERVENPTNKMDQQQSGPQTRSMKRQNSSTVEHVTNRLDRVSTEEVKKDPVVNISPPRKHKLSTSKDPSSKKKIRQQSRNEQDVRKITRAVLKIILEVQDSSKKTPRRKRSRQQGISPPLACNFNEATTATKTVEKSETSGPSSLDFGGAIEPDGSDLSAGDGPIEADGGNANTSDDGQQGKSSMDPKVVKEAAANLEILEIKQIKSIENTLSYWHLYSFCAEARFCPKALMYNVVSPLDNYVTVLTVLPKAKQLVLEAALKIVKEKSYKKYKECLTILIDESQAQIGDGSERSVVAVVCLLTQLVVTKAKDANGIRCHRG</sequence>
<feature type="compositionally biased region" description="Polar residues" evidence="1">
    <location>
        <begin position="17"/>
        <end position="44"/>
    </location>
</feature>